<dbReference type="EMBL" id="JAWDGP010003905">
    <property type="protein sequence ID" value="KAK3769553.1"/>
    <property type="molecule type" value="Genomic_DNA"/>
</dbReference>
<evidence type="ECO:0000313" key="2">
    <source>
        <dbReference type="Proteomes" id="UP001283361"/>
    </source>
</evidence>
<sequence>MLGDPARGTIKERRPPLPVAEQEKLIVWRRSSVNTPLSFLAHPEAFDARLFVCLRLPAVSAAVCLSIFLRSSVSLMTRDAHHTTDQPQLYCEADCFQTDLISRYRSM</sequence>
<protein>
    <submittedName>
        <fullName evidence="1">Uncharacterized protein</fullName>
    </submittedName>
</protein>
<dbReference type="Proteomes" id="UP001283361">
    <property type="component" value="Unassembled WGS sequence"/>
</dbReference>
<gene>
    <name evidence="1" type="ORF">RRG08_044748</name>
</gene>
<keyword evidence="2" id="KW-1185">Reference proteome</keyword>
<evidence type="ECO:0000313" key="1">
    <source>
        <dbReference type="EMBL" id="KAK3769553.1"/>
    </source>
</evidence>
<reference evidence="1" key="1">
    <citation type="journal article" date="2023" name="G3 (Bethesda)">
        <title>A reference genome for the long-term kleptoplast-retaining sea slug Elysia crispata morphotype clarki.</title>
        <authorList>
            <person name="Eastman K.E."/>
            <person name="Pendleton A.L."/>
            <person name="Shaikh M.A."/>
            <person name="Suttiyut T."/>
            <person name="Ogas R."/>
            <person name="Tomko P."/>
            <person name="Gavelis G."/>
            <person name="Widhalm J.R."/>
            <person name="Wisecaver J.H."/>
        </authorList>
    </citation>
    <scope>NUCLEOTIDE SEQUENCE</scope>
    <source>
        <strain evidence="1">ECLA1</strain>
    </source>
</reference>
<accession>A0AAE0ZHI1</accession>
<comment type="caution">
    <text evidence="1">The sequence shown here is derived from an EMBL/GenBank/DDBJ whole genome shotgun (WGS) entry which is preliminary data.</text>
</comment>
<dbReference type="AlphaFoldDB" id="A0AAE0ZHI1"/>
<name>A0AAE0ZHI1_9GAST</name>
<proteinExistence type="predicted"/>
<organism evidence="1 2">
    <name type="scientific">Elysia crispata</name>
    <name type="common">lettuce slug</name>
    <dbReference type="NCBI Taxonomy" id="231223"/>
    <lineage>
        <taxon>Eukaryota</taxon>
        <taxon>Metazoa</taxon>
        <taxon>Spiralia</taxon>
        <taxon>Lophotrochozoa</taxon>
        <taxon>Mollusca</taxon>
        <taxon>Gastropoda</taxon>
        <taxon>Heterobranchia</taxon>
        <taxon>Euthyneura</taxon>
        <taxon>Panpulmonata</taxon>
        <taxon>Sacoglossa</taxon>
        <taxon>Placobranchoidea</taxon>
        <taxon>Plakobranchidae</taxon>
        <taxon>Elysia</taxon>
    </lineage>
</organism>